<feature type="compositionally biased region" description="Low complexity" evidence="15">
    <location>
        <begin position="431"/>
        <end position="444"/>
    </location>
</feature>
<evidence type="ECO:0000256" key="6">
    <source>
        <dbReference type="ARBA" id="ARBA00022454"/>
    </source>
</evidence>
<dbReference type="PANTHER" id="PTHR16023">
    <property type="entry name" value="TAX1 BINDING PROTEIN-RELATED"/>
    <property type="match status" value="1"/>
</dbReference>
<comment type="subunit">
    <text evidence="14">Forms pentamers. Component of the PI(3,5)P2 regulatory complex/PAS complex, at least composed of PIKFYVE, FIG4 and VAC14. VAC14 nucleates the assembly of the complex and serves as a scaffold by pentamerizing into a star-shaped structure, which can bind a single copy each of PIKFYVE and FIG4 and coordinates their activities. Interacts with NOS1.</text>
</comment>
<comment type="similarity">
    <text evidence="4">Belongs to the VAC14 family.</text>
</comment>
<feature type="domain" description="Vacuolar protein 14 C-terminal Fig4-binding" evidence="17">
    <location>
        <begin position="1434"/>
        <end position="1595"/>
    </location>
</feature>
<evidence type="ECO:0000256" key="1">
    <source>
        <dbReference type="ARBA" id="ARBA00004123"/>
    </source>
</evidence>
<feature type="region of interest" description="Disordered" evidence="15">
    <location>
        <begin position="582"/>
        <end position="613"/>
    </location>
</feature>
<evidence type="ECO:0000256" key="10">
    <source>
        <dbReference type="ARBA" id="ARBA00023136"/>
    </source>
</evidence>
<dbReference type="STRING" id="67801.A0A1B0BZR6"/>
<dbReference type="GO" id="GO:0005694">
    <property type="term" value="C:chromosome"/>
    <property type="evidence" value="ECO:0007669"/>
    <property type="project" value="UniProtKB-SubCell"/>
</dbReference>
<sequence length="1649" mass="188694">MKTRMDANRMNSEIQKGEGKHNIRRARPIKRKTINNRKGKDDLKNEKRLKCFPEKGPQNLRECFVRLKRVKFEIINENDQQRIPKNISEMRPRRSITRREIHKVKPTRSGKTGNRGHLRDLPNITELISAPLQVTHSDTKVDENRINSKPQENMHKRKVTNPIILKKCLIRLKRLSAEMIYKSSPQRAVTSKNIPETMLQQNDLEKNICKMKSSTGKGGNKEGRHRKPFIKVTIAGKSKTATSKGNEEEGFINAVGNSKKCFVRLKRIKFERDNNISTLTTHKQKGEVTFNNIRATKSMIISTPLPFPALNEEKRKNLAKLSLNFTYPSPKKKTSIQAAKTTDLEFSRFHPIQDSTICFEPIRNSTSLESRLETKRAKTHGRCELKPIMEDSVLGKTSNERSEFEALRNSVSESEDAEQLPSLREADRNEISGISNNNNKNSNETCNPEKTNKFFHRSLKGSDKATADRNKDALKKIGKRKSSTHVYDFFTLSQTNDSPKPVDPAQDIIEKLIAEGKVQVATNWKGKGRPIMKRARPAKPIRKKRVNKAQKLKKANVAKNGLNNNGQEADDNIEQFIGNYESEPLSNQPTKNTQNQRNNQSYERSSDRSSLKEGTFSQLAKSVLLKQTSNSPLENDKRRQLLQAVKNIVSTPKASNTSSANCAINEDLSPIAFPSNARKSLIRPVRNSPWRVDENAHLPTVFNFSRNSDNLPSFSSDVVIPLTPRKNISKHYYHSRSVNNSLRNSYVANVGLEAENSMPSFSSNDSNAENIPPPKNTKATKIINENMYNVTQVSNPRQTLSRRSPLKPIEILEIISLPSWKKPPIPDPKRNTEKDKSVSVSSAILSYSVCENEEVPGNITKDTSAISDAVYKRANHQSCVESADEVKISIFGFEEFLTESESITANNLSEYWERDKGDEVDKNNKSLHDKLKELRKWRPDDIRTEKSVIEKQQKESCSTKCMPIFDENPCFKDFRQRNLKEMLCSTMIPSTSAQAMKEVRSEKQDLDIELEELFMDPESKSETHVQDHHRTYVRKNPRVRNRRCVRFAYDMSESESDDDINEKSFNKKQTKHQPKKCKPNHELKKFVEEFNSMCQEVEQYDLDSHKYVNELVTPILHCLNDQDMRVRYFACESLYNVVKVSRSAIIPFLPDLFSALSRLVADNDQTVRDGSELLDRLLKDIVTESSQSFKMEAFIPLLKERIYVKNSFVRQYVISWISILNAVPEINMVLYLTDIIDGLFTMLEDNTQEIQRMCETTLTQFLKSIRNDSSSVCMEDTINTLITHAQSPHEQIKSIALTWIREFVLIFGSNVLPYASGIFTAILPCLEYNEDSMKNIKECAVSVNKSMMKLVSSKEHKTQNIEQIDLKSIMTVLSRYLSHNSAQTKIAVLEWIYHLLINFPNEMSTHLNELGNNLLGILSDNSDDVVLKCISVLAEIVNSQHSKAEEVTNLKFASVIVRLLNSILLTSSELFELRNVLRDIPNEKSAKLFKCLYLSWCHCPVSTLSLCLLAQSYQHVSELVVLFADVEITLELLSEIDKLVQLIETPIFASLRLTLVSKANNCADAQYLAHALFGILMLLPQTDAFRMLKNRLQCVPNYWGQQPVNENQSLQYKSNIDFVELTVHFKKVQKAHRDQRVQQRKRSFLVNEH</sequence>
<evidence type="ECO:0000256" key="11">
    <source>
        <dbReference type="ARBA" id="ARBA00023242"/>
    </source>
</evidence>
<dbReference type="EMBL" id="JXJN01023273">
    <property type="status" value="NOT_ANNOTATED_CDS"/>
    <property type="molecule type" value="Genomic_DNA"/>
</dbReference>
<evidence type="ECO:0000313" key="19">
    <source>
        <dbReference type="Proteomes" id="UP000092460"/>
    </source>
</evidence>
<feature type="domain" description="Sororin-like middle region" evidence="16">
    <location>
        <begin position="770"/>
        <end position="939"/>
    </location>
</feature>
<keyword evidence="7" id="KW-0132">Cell division</keyword>
<evidence type="ECO:0000256" key="7">
    <source>
        <dbReference type="ARBA" id="ARBA00022618"/>
    </source>
</evidence>
<reference evidence="18" key="2">
    <citation type="submission" date="2020-05" db="UniProtKB">
        <authorList>
            <consortium name="EnsemblMetazoa"/>
        </authorList>
    </citation>
    <scope>IDENTIFICATION</scope>
    <source>
        <strain evidence="18">IAEA</strain>
    </source>
</reference>
<keyword evidence="10" id="KW-0472">Membrane</keyword>
<keyword evidence="6" id="KW-0158">Chromosome</keyword>
<reference evidence="19" key="1">
    <citation type="submission" date="2015-01" db="EMBL/GenBank/DDBJ databases">
        <authorList>
            <person name="Aksoy S."/>
            <person name="Warren W."/>
            <person name="Wilson R.K."/>
        </authorList>
    </citation>
    <scope>NUCLEOTIDE SEQUENCE [LARGE SCALE GENOMIC DNA]</scope>
    <source>
        <strain evidence="19">IAEA</strain>
    </source>
</reference>
<dbReference type="GO" id="GO:0005634">
    <property type="term" value="C:nucleus"/>
    <property type="evidence" value="ECO:0007669"/>
    <property type="project" value="UniProtKB-SubCell"/>
</dbReference>
<evidence type="ECO:0000256" key="2">
    <source>
        <dbReference type="ARBA" id="ARBA00004286"/>
    </source>
</evidence>
<evidence type="ECO:0000256" key="4">
    <source>
        <dbReference type="ARBA" id="ARBA00010225"/>
    </source>
</evidence>
<keyword evidence="19" id="KW-1185">Reference proteome</keyword>
<feature type="region of interest" description="Disordered" evidence="15">
    <location>
        <begin position="406"/>
        <end position="450"/>
    </location>
</feature>
<dbReference type="Proteomes" id="UP000092460">
    <property type="component" value="Unassembled WGS sequence"/>
</dbReference>
<dbReference type="EnsemblMetazoa" id="GPPI045319-RA">
    <property type="protein sequence ID" value="GPPI045319-PA"/>
    <property type="gene ID" value="GPPI045319"/>
</dbReference>
<keyword evidence="11" id="KW-0539">Nucleus</keyword>
<keyword evidence="8" id="KW-0677">Repeat</keyword>
<dbReference type="InterPro" id="IPR011989">
    <property type="entry name" value="ARM-like"/>
</dbReference>
<dbReference type="InterPro" id="IPR016024">
    <property type="entry name" value="ARM-type_fold"/>
</dbReference>
<dbReference type="GO" id="GO:0070772">
    <property type="term" value="C:PAS complex"/>
    <property type="evidence" value="ECO:0007669"/>
    <property type="project" value="InterPro"/>
</dbReference>
<dbReference type="Gene3D" id="1.25.10.10">
    <property type="entry name" value="Leucine-rich Repeat Variant"/>
    <property type="match status" value="2"/>
</dbReference>
<keyword evidence="9" id="KW-0498">Mitosis</keyword>
<comment type="subcellular location">
    <subcellularLocation>
        <location evidence="2">Chromosome</location>
    </subcellularLocation>
    <subcellularLocation>
        <location evidence="3">Endomembrane system</location>
    </subcellularLocation>
    <subcellularLocation>
        <location evidence="1">Nucleus</location>
    </subcellularLocation>
</comment>
<evidence type="ECO:0000256" key="9">
    <source>
        <dbReference type="ARBA" id="ARBA00022776"/>
    </source>
</evidence>
<proteinExistence type="inferred from homology"/>
<dbReference type="PANTHER" id="PTHR16023:SF0">
    <property type="entry name" value="PROTEIN VAC14 HOMOLOG"/>
    <property type="match status" value="1"/>
</dbReference>
<feature type="compositionally biased region" description="Polar residues" evidence="15">
    <location>
        <begin position="584"/>
        <end position="603"/>
    </location>
</feature>
<protein>
    <recommendedName>
        <fullName evidence="5">Protein VAC14 homolog</fullName>
    </recommendedName>
</protein>
<feature type="region of interest" description="Disordered" evidence="15">
    <location>
        <begin position="530"/>
        <end position="569"/>
    </location>
</feature>
<evidence type="ECO:0000256" key="15">
    <source>
        <dbReference type="SAM" id="MobiDB-lite"/>
    </source>
</evidence>
<dbReference type="Pfam" id="PF12755">
    <property type="entry name" value="Vac14_Fab1_bd"/>
    <property type="match status" value="1"/>
</dbReference>
<evidence type="ECO:0000256" key="8">
    <source>
        <dbReference type="ARBA" id="ARBA00022737"/>
    </source>
</evidence>
<evidence type="ECO:0000256" key="13">
    <source>
        <dbReference type="ARBA" id="ARBA00045654"/>
    </source>
</evidence>
<dbReference type="EMBL" id="JXJN01023272">
    <property type="status" value="NOT_ANNOTATED_CDS"/>
    <property type="molecule type" value="Genomic_DNA"/>
</dbReference>
<evidence type="ECO:0000256" key="3">
    <source>
        <dbReference type="ARBA" id="ARBA00004308"/>
    </source>
</evidence>
<evidence type="ECO:0000259" key="16">
    <source>
        <dbReference type="Pfam" id="PF09666"/>
    </source>
</evidence>
<dbReference type="InterPro" id="IPR021841">
    <property type="entry name" value="VAC14_Fig4p-bd"/>
</dbReference>
<feature type="compositionally biased region" description="Basic residues" evidence="15">
    <location>
        <begin position="530"/>
        <end position="556"/>
    </location>
</feature>
<dbReference type="InterPro" id="IPR057261">
    <property type="entry name" value="Sororin-like_M"/>
</dbReference>
<name>A0A1B0BZR6_9MUSC</name>
<dbReference type="InterPro" id="IPR026825">
    <property type="entry name" value="Vac14"/>
</dbReference>
<dbReference type="GO" id="GO:0006661">
    <property type="term" value="P:phosphatidylinositol biosynthetic process"/>
    <property type="evidence" value="ECO:0007669"/>
    <property type="project" value="InterPro"/>
</dbReference>
<dbReference type="GO" id="GO:0010008">
    <property type="term" value="C:endosome membrane"/>
    <property type="evidence" value="ECO:0007669"/>
    <property type="project" value="TreeGrafter"/>
</dbReference>
<dbReference type="Pfam" id="PF11916">
    <property type="entry name" value="Vac14_Fig4_bd"/>
    <property type="match status" value="1"/>
</dbReference>
<feature type="region of interest" description="Disordered" evidence="15">
    <location>
        <begin position="1056"/>
        <end position="1076"/>
    </location>
</feature>
<evidence type="ECO:0000256" key="14">
    <source>
        <dbReference type="ARBA" id="ARBA00047092"/>
    </source>
</evidence>
<dbReference type="GO" id="GO:0051301">
    <property type="term" value="P:cell division"/>
    <property type="evidence" value="ECO:0007669"/>
    <property type="project" value="UniProtKB-KW"/>
</dbReference>
<dbReference type="SUPFAM" id="SSF48371">
    <property type="entry name" value="ARM repeat"/>
    <property type="match status" value="1"/>
</dbReference>
<dbReference type="Pfam" id="PF09666">
    <property type="entry name" value="Sororin_middle"/>
    <property type="match status" value="1"/>
</dbReference>
<evidence type="ECO:0000313" key="18">
    <source>
        <dbReference type="EnsemblMetazoa" id="GPPI045319-PA"/>
    </source>
</evidence>
<evidence type="ECO:0000256" key="12">
    <source>
        <dbReference type="ARBA" id="ARBA00023306"/>
    </source>
</evidence>
<organism evidence="18 19">
    <name type="scientific">Glossina palpalis gambiensis</name>
    <dbReference type="NCBI Taxonomy" id="67801"/>
    <lineage>
        <taxon>Eukaryota</taxon>
        <taxon>Metazoa</taxon>
        <taxon>Ecdysozoa</taxon>
        <taxon>Arthropoda</taxon>
        <taxon>Hexapoda</taxon>
        <taxon>Insecta</taxon>
        <taxon>Pterygota</taxon>
        <taxon>Neoptera</taxon>
        <taxon>Endopterygota</taxon>
        <taxon>Diptera</taxon>
        <taxon>Brachycera</taxon>
        <taxon>Muscomorpha</taxon>
        <taxon>Hippoboscoidea</taxon>
        <taxon>Glossinidae</taxon>
        <taxon>Glossina</taxon>
    </lineage>
</organism>
<evidence type="ECO:0000259" key="17">
    <source>
        <dbReference type="Pfam" id="PF11916"/>
    </source>
</evidence>
<feature type="compositionally biased region" description="Basic residues" evidence="15">
    <location>
        <begin position="1066"/>
        <end position="1076"/>
    </location>
</feature>
<evidence type="ECO:0000256" key="5">
    <source>
        <dbReference type="ARBA" id="ARBA00013840"/>
    </source>
</evidence>
<keyword evidence="12" id="KW-0131">Cell cycle</keyword>
<dbReference type="VEuPathDB" id="VectorBase:GPPI045319"/>
<comment type="function">
    <text evidence="13">Scaffold protein component of the PI(3,5)P2 regulatory complex which regulates both the synthesis and turnover of phosphatidylinositol 3,5-bisphosphate (PtdIns(3,5)P2). Pentamerizes into a star-shaped structure and nucleates the assembly of the complex. The pentamer binds a single copy each of PIKFYVE and FIG4 and coordinates both PIKfyve kinase activity and FIG4 phosphatase activity, being required to maintain normal levels of phosphatidylinositol 3-phosphate (PtdIns(3)P) and phosphatidylinositol 5-phosphate (PtdIns(5)P). Plays a role in the biogenesis of endosome carrier vesicles (ECV) / multivesicular bodies (MVB) transport intermediates from early endosomes.</text>
</comment>
<accession>A0A1B0BZR6</accession>